<protein>
    <submittedName>
        <fullName evidence="2">WGS project CBMI000000000 data, contig CS3069_c002081</fullName>
    </submittedName>
</protein>
<keyword evidence="1" id="KW-0732">Signal</keyword>
<evidence type="ECO:0000313" key="2">
    <source>
        <dbReference type="EMBL" id="CEG04796.1"/>
    </source>
</evidence>
<name>A0A090N5M6_9HYPO</name>
<accession>A0A090N5M6</accession>
<feature type="chain" id="PRO_5001860298" evidence="1">
    <location>
        <begin position="23"/>
        <end position="289"/>
    </location>
</feature>
<evidence type="ECO:0000256" key="1">
    <source>
        <dbReference type="SAM" id="SignalP"/>
    </source>
</evidence>
<proteinExistence type="predicted"/>
<feature type="signal peptide" evidence="1">
    <location>
        <begin position="1"/>
        <end position="22"/>
    </location>
</feature>
<organism evidence="2">
    <name type="scientific">Fusarium clavum</name>
    <dbReference type="NCBI Taxonomy" id="2594811"/>
    <lineage>
        <taxon>Eukaryota</taxon>
        <taxon>Fungi</taxon>
        <taxon>Dikarya</taxon>
        <taxon>Ascomycota</taxon>
        <taxon>Pezizomycotina</taxon>
        <taxon>Sordariomycetes</taxon>
        <taxon>Hypocreomycetidae</taxon>
        <taxon>Hypocreales</taxon>
        <taxon>Nectriaceae</taxon>
        <taxon>Fusarium</taxon>
        <taxon>Fusarium incarnatum-equiseti species complex</taxon>
    </lineage>
</organism>
<gene>
    <name evidence="2" type="ORF">BN850_0075870</name>
</gene>
<dbReference type="AlphaFoldDB" id="A0A090N5M6"/>
<sequence length="289" mass="31883">MTQGIAKGVAMILLLALLQVKGRFLSLSSSSPLMGTLPLALDVTPSTYVTVKVPWGETNSYPLTLRIEVEESDDVCGLASINLNGKELSRDVEGHGVGSFQLNNDTIISADWDFECIGPTNSPFGQSMRFNIKAVEDVGLTEEVSFWIVFRSTAPVRILDVGNADHVWSLSLPFSKEAAKGASVQDEITEDNSPHPIWEYPDREFQDPEEELQVELMEIRVLREKILQLEELVRDKQVSVSKKLSKSCPSRLPSAFDRSKQCDGIQCQAKTLADGARHAAHRLVDSILG</sequence>
<comment type="caution">
    <text evidence="2">The sequence shown here is derived from an EMBL/GenBank/DDBJ whole genome shotgun (WGS) entry which is preliminary data.</text>
</comment>
<dbReference type="EMBL" id="CBMI010002079">
    <property type="protein sequence ID" value="CEG04796.1"/>
    <property type="molecule type" value="Genomic_DNA"/>
</dbReference>
<reference evidence="2" key="1">
    <citation type="submission" date="2013-05" db="EMBL/GenBank/DDBJ databases">
        <title>Draft genome sequences of six wheat associated Fusarium spp. isolates.</title>
        <authorList>
            <person name="Moolhuijzen P.M."/>
            <person name="Manners J.M."/>
            <person name="Wilcox S."/>
            <person name="Bellgard M.I."/>
            <person name="Gardiner D.M."/>
        </authorList>
    </citation>
    <scope>NUCLEOTIDE SEQUENCE</scope>
    <source>
        <strain evidence="2">CS3069</strain>
    </source>
</reference>